<comment type="caution">
    <text evidence="3">The sequence shown here is derived from an EMBL/GenBank/DDBJ whole genome shotgun (WGS) entry which is preliminary data.</text>
</comment>
<evidence type="ECO:0000259" key="2">
    <source>
        <dbReference type="Pfam" id="PF17863"/>
    </source>
</evidence>
<organism evidence="3 4">
    <name type="scientific">Actinomadura napierensis</name>
    <dbReference type="NCBI Taxonomy" id="267854"/>
    <lineage>
        <taxon>Bacteria</taxon>
        <taxon>Bacillati</taxon>
        <taxon>Actinomycetota</taxon>
        <taxon>Actinomycetes</taxon>
        <taxon>Streptosporangiales</taxon>
        <taxon>Thermomonosporaceae</taxon>
        <taxon>Actinomadura</taxon>
    </lineage>
</organism>
<feature type="region of interest" description="Disordered" evidence="1">
    <location>
        <begin position="239"/>
        <end position="268"/>
    </location>
</feature>
<reference evidence="3 4" key="1">
    <citation type="journal article" date="2019" name="Int. J. Syst. Evol. Microbiol.">
        <title>The Global Catalogue of Microorganisms (GCM) 10K type strain sequencing project: providing services to taxonomists for standard genome sequencing and annotation.</title>
        <authorList>
            <consortium name="The Broad Institute Genomics Platform"/>
            <consortium name="The Broad Institute Genome Sequencing Center for Infectious Disease"/>
            <person name="Wu L."/>
            <person name="Ma J."/>
        </authorList>
    </citation>
    <scope>NUCLEOTIDE SEQUENCE [LARGE SCALE GENOMIC DNA]</scope>
    <source>
        <strain evidence="3 4">JCM 13850</strain>
    </source>
</reference>
<dbReference type="Pfam" id="PF17863">
    <property type="entry name" value="AAA_lid_2"/>
    <property type="match status" value="1"/>
</dbReference>
<evidence type="ECO:0000313" key="4">
    <source>
        <dbReference type="Proteomes" id="UP001501020"/>
    </source>
</evidence>
<dbReference type="RefSeq" id="WP_344278200.1">
    <property type="nucleotide sequence ID" value="NZ_BAAAMR010000089.1"/>
</dbReference>
<dbReference type="SUPFAM" id="SSF52540">
    <property type="entry name" value="P-loop containing nucleoside triphosphate hydrolases"/>
    <property type="match status" value="1"/>
</dbReference>
<proteinExistence type="predicted"/>
<accession>A0ABN3ACG1</accession>
<dbReference type="Gene3D" id="1.10.8.80">
    <property type="entry name" value="Magnesium chelatase subunit I, C-Terminal domain"/>
    <property type="match status" value="1"/>
</dbReference>
<feature type="region of interest" description="Disordered" evidence="1">
    <location>
        <begin position="290"/>
        <end position="340"/>
    </location>
</feature>
<feature type="compositionally biased region" description="Basic and acidic residues" evidence="1">
    <location>
        <begin position="308"/>
        <end position="321"/>
    </location>
</feature>
<dbReference type="InterPro" id="IPR041628">
    <property type="entry name" value="ChlI/MoxR_AAA_lid"/>
</dbReference>
<evidence type="ECO:0000313" key="3">
    <source>
        <dbReference type="EMBL" id="GAA2160132.1"/>
    </source>
</evidence>
<feature type="compositionally biased region" description="Low complexity" evidence="1">
    <location>
        <begin position="239"/>
        <end position="266"/>
    </location>
</feature>
<sequence>MAGAASDRVGTALSCAAADDRLSGVLFLGMPPRTLVEVARRFADGFGPLVVLGAATTDDGLWIAVDAGRDGLRIVPGRLAADRPAVAAVPDLARLSLAGRRAAVSALGADVAHVERHGLSVAWRPRTRWLAACARADAARLPPHLLDRFPLRIDAAGLADGARGVPIHRPPAGLPVPALPEDAAARAVELAGPDAGTRTDLALARTARAIAALRGAGAATPADVDEAARLLGLLAGPGPRAASGASGPADPIASAGTADATGDAPPRLVTEPVNAVIPMTAEALDPAVTEPAPLAGASPGPSCGTARARPDDEPGDAERLPLRAPLAPGRGRRDARGPSIGTVRATDLHDLAIVPTLLAAAPFQAVRCPGHHEARPPHPLHLAAADLRAHRRAARPPLMAVLLLDHTAGADWPDALAPYLHWMYTARATVGLIEVGTGDDELRARLLTTRNLLDPRVADALDRPPGRATPLAHGLLLAERLLRRELPAADAVLLVATDGRGNVPLSASRTGRLVPPVSTQGVDDALAVAARIRRLAGVRSVVLDPGPRPQRFLTARLAEALGAELRSAGDPQDTGPAGEPEW</sequence>
<protein>
    <submittedName>
        <fullName evidence="3">Magnesium chelatase</fullName>
    </submittedName>
</protein>
<dbReference type="InterPro" id="IPR027417">
    <property type="entry name" value="P-loop_NTPase"/>
</dbReference>
<dbReference type="Proteomes" id="UP001501020">
    <property type="component" value="Unassembled WGS sequence"/>
</dbReference>
<name>A0ABN3ACG1_9ACTN</name>
<gene>
    <name evidence="3" type="ORF">GCM10009727_72900</name>
</gene>
<dbReference type="EMBL" id="BAAAMR010000089">
    <property type="protein sequence ID" value="GAA2160132.1"/>
    <property type="molecule type" value="Genomic_DNA"/>
</dbReference>
<feature type="domain" description="ChlI/MoxR AAA lid" evidence="2">
    <location>
        <begin position="196"/>
        <end position="230"/>
    </location>
</feature>
<evidence type="ECO:0000256" key="1">
    <source>
        <dbReference type="SAM" id="MobiDB-lite"/>
    </source>
</evidence>
<feature type="compositionally biased region" description="Low complexity" evidence="1">
    <location>
        <begin position="291"/>
        <end position="302"/>
    </location>
</feature>
<keyword evidence="4" id="KW-1185">Reference proteome</keyword>